<reference evidence="1 2" key="1">
    <citation type="submission" date="2014-04" db="EMBL/GenBank/DDBJ databases">
        <authorList>
            <consortium name="DOE Joint Genome Institute"/>
            <person name="Kuo A."/>
            <person name="Kohler A."/>
            <person name="Jargeat P."/>
            <person name="Nagy L.G."/>
            <person name="Floudas D."/>
            <person name="Copeland A."/>
            <person name="Barry K.W."/>
            <person name="Cichocki N."/>
            <person name="Veneault-Fourrey C."/>
            <person name="LaButti K."/>
            <person name="Lindquist E.A."/>
            <person name="Lipzen A."/>
            <person name="Lundell T."/>
            <person name="Morin E."/>
            <person name="Murat C."/>
            <person name="Sun H."/>
            <person name="Tunlid A."/>
            <person name="Henrissat B."/>
            <person name="Grigoriev I.V."/>
            <person name="Hibbett D.S."/>
            <person name="Martin F."/>
            <person name="Nordberg H.P."/>
            <person name="Cantor M.N."/>
            <person name="Hua S.X."/>
        </authorList>
    </citation>
    <scope>NUCLEOTIDE SEQUENCE [LARGE SCALE GENOMIC DNA]</scope>
    <source>
        <strain evidence="1 2">Ve08.2h10</strain>
    </source>
</reference>
<keyword evidence="2" id="KW-1185">Reference proteome</keyword>
<evidence type="ECO:0000313" key="2">
    <source>
        <dbReference type="Proteomes" id="UP000054538"/>
    </source>
</evidence>
<organism evidence="1 2">
    <name type="scientific">Paxillus rubicundulus Ve08.2h10</name>
    <dbReference type="NCBI Taxonomy" id="930991"/>
    <lineage>
        <taxon>Eukaryota</taxon>
        <taxon>Fungi</taxon>
        <taxon>Dikarya</taxon>
        <taxon>Basidiomycota</taxon>
        <taxon>Agaricomycotina</taxon>
        <taxon>Agaricomycetes</taxon>
        <taxon>Agaricomycetidae</taxon>
        <taxon>Boletales</taxon>
        <taxon>Paxilineae</taxon>
        <taxon>Paxillaceae</taxon>
        <taxon>Paxillus</taxon>
    </lineage>
</organism>
<dbReference type="AlphaFoldDB" id="A0A0D0DP50"/>
<name>A0A0D0DP50_9AGAM</name>
<reference evidence="2" key="2">
    <citation type="submission" date="2015-01" db="EMBL/GenBank/DDBJ databases">
        <title>Evolutionary Origins and Diversification of the Mycorrhizal Mutualists.</title>
        <authorList>
            <consortium name="DOE Joint Genome Institute"/>
            <consortium name="Mycorrhizal Genomics Consortium"/>
            <person name="Kohler A."/>
            <person name="Kuo A."/>
            <person name="Nagy L.G."/>
            <person name="Floudas D."/>
            <person name="Copeland A."/>
            <person name="Barry K.W."/>
            <person name="Cichocki N."/>
            <person name="Veneault-Fourrey C."/>
            <person name="LaButti K."/>
            <person name="Lindquist E.A."/>
            <person name="Lipzen A."/>
            <person name="Lundell T."/>
            <person name="Morin E."/>
            <person name="Murat C."/>
            <person name="Riley R."/>
            <person name="Ohm R."/>
            <person name="Sun H."/>
            <person name="Tunlid A."/>
            <person name="Henrissat B."/>
            <person name="Grigoriev I.V."/>
            <person name="Hibbett D.S."/>
            <person name="Martin F."/>
        </authorList>
    </citation>
    <scope>NUCLEOTIDE SEQUENCE [LARGE SCALE GENOMIC DNA]</scope>
    <source>
        <strain evidence="2">Ve08.2h10</strain>
    </source>
</reference>
<dbReference type="Proteomes" id="UP000054538">
    <property type="component" value="Unassembled WGS sequence"/>
</dbReference>
<accession>A0A0D0DP50</accession>
<evidence type="ECO:0000313" key="1">
    <source>
        <dbReference type="EMBL" id="KIK80590.1"/>
    </source>
</evidence>
<dbReference type="HOGENOM" id="CLU_1595079_0_0_1"/>
<gene>
    <name evidence="1" type="ORF">PAXRUDRAFT_765294</name>
</gene>
<proteinExistence type="predicted"/>
<dbReference type="InParanoid" id="A0A0D0DP50"/>
<sequence length="167" mass="20284">MLWMAGWILSPFSTYPCHLNQQPHMPILLHGRLFMNLKWQTYHYQMPKFTFRLILVTSSLMQIGNQPFGLSWMLKGIRRLLQWLSNLLSKQKCADWDSKSRFRSIQRSSLNSSQQRMNSSNLSRNSRNKTAFLTPYQLWTKYWILLKRLRFVKWRFSRAVRRVRKRL</sequence>
<protein>
    <submittedName>
        <fullName evidence="1">Uncharacterized protein</fullName>
    </submittedName>
</protein>
<dbReference type="EMBL" id="KN825981">
    <property type="protein sequence ID" value="KIK80590.1"/>
    <property type="molecule type" value="Genomic_DNA"/>
</dbReference>